<protein>
    <submittedName>
        <fullName evidence="1">Uncharacterized protein</fullName>
    </submittedName>
</protein>
<evidence type="ECO:0000313" key="1">
    <source>
        <dbReference type="EMBL" id="MBW3128869.1"/>
    </source>
</evidence>
<keyword evidence="2" id="KW-1185">Reference proteome</keyword>
<accession>A0ABS6WZK8</accession>
<dbReference type="Proteomes" id="UP000826188">
    <property type="component" value="Unassembled WGS sequence"/>
</dbReference>
<proteinExistence type="predicted"/>
<evidence type="ECO:0000313" key="2">
    <source>
        <dbReference type="Proteomes" id="UP000826188"/>
    </source>
</evidence>
<gene>
    <name evidence="1" type="ORF">KYK14_09935</name>
</gene>
<comment type="caution">
    <text evidence="1">The sequence shown here is derived from an EMBL/GenBank/DDBJ whole genome shotgun (WGS) entry which is preliminary data.</text>
</comment>
<sequence length="151" mass="17078">MPENAFPGSVIVESIDLTSFYYDIDFKPDDDHKIIYQLNTLHRIFLESKRVEVRIDITYLAEGHDKPVVSGTCVTSFMIEEISKVVVESTGRVKWRLAGEQLQILAHESVAHTRALLALHTAATPLGNTHLTIFDHLKLQLEPVQDDEPVE</sequence>
<dbReference type="EMBL" id="JAHWGL010000033">
    <property type="protein sequence ID" value="MBW3128869.1"/>
    <property type="molecule type" value="Genomic_DNA"/>
</dbReference>
<name>A0ABS6WZK8_9BACT</name>
<dbReference type="RefSeq" id="WP_219158703.1">
    <property type="nucleotide sequence ID" value="NZ_JAHWGL010000033.1"/>
</dbReference>
<reference evidence="1 2" key="1">
    <citation type="submission" date="2021-07" db="EMBL/GenBank/DDBJ databases">
        <title>Hymenobacter profundi sp. nov., isolated from deep-sea water.</title>
        <authorList>
            <person name="Kim M.K."/>
        </authorList>
    </citation>
    <scope>NUCLEOTIDE SEQUENCE [LARGE SCALE GENOMIC DNA]</scope>
    <source>
        <strain evidence="1 2">M2</strain>
    </source>
</reference>
<organism evidence="1 2">
    <name type="scientific">Hymenobacter profundi</name>
    <dbReference type="NCBI Taxonomy" id="1982110"/>
    <lineage>
        <taxon>Bacteria</taxon>
        <taxon>Pseudomonadati</taxon>
        <taxon>Bacteroidota</taxon>
        <taxon>Cytophagia</taxon>
        <taxon>Cytophagales</taxon>
        <taxon>Hymenobacteraceae</taxon>
        <taxon>Hymenobacter</taxon>
    </lineage>
</organism>